<dbReference type="InterPro" id="IPR009010">
    <property type="entry name" value="Asp_de-COase-like_dom_sf"/>
</dbReference>
<dbReference type="PRINTS" id="PR00369">
    <property type="entry name" value="FLAVODOXIN"/>
</dbReference>
<keyword evidence="7" id="KW-0500">Molybdenum</keyword>
<dbReference type="Gene3D" id="2.20.25.90">
    <property type="entry name" value="ADC-like domains"/>
    <property type="match status" value="1"/>
</dbReference>
<dbReference type="EMBL" id="JBHTIL010000006">
    <property type="protein sequence ID" value="MFD0927589.1"/>
    <property type="molecule type" value="Genomic_DNA"/>
</dbReference>
<evidence type="ECO:0000256" key="10">
    <source>
        <dbReference type="ARBA" id="ARBA00022723"/>
    </source>
</evidence>
<dbReference type="Pfam" id="PF00175">
    <property type="entry name" value="NAD_binding_1"/>
    <property type="match status" value="1"/>
</dbReference>
<dbReference type="CDD" id="cd06199">
    <property type="entry name" value="SiR"/>
    <property type="match status" value="1"/>
</dbReference>
<dbReference type="Pfam" id="PF04879">
    <property type="entry name" value="Molybdop_Fe4S4"/>
    <property type="match status" value="1"/>
</dbReference>
<comment type="similarity">
    <text evidence="5">Belongs to the prokaryotic molybdopterin-containing oxidoreductase family. NasA/NapA/NarB subfamily.</text>
</comment>
<dbReference type="SUPFAM" id="SSF63380">
    <property type="entry name" value="Riboflavin synthase domain-like"/>
    <property type="match status" value="1"/>
</dbReference>
<dbReference type="SUPFAM" id="SSF53706">
    <property type="entry name" value="Formate dehydrogenase/DMSO reductase, domains 1-3"/>
    <property type="match status" value="1"/>
</dbReference>
<dbReference type="InterPro" id="IPR006963">
    <property type="entry name" value="Mopterin_OxRdtase_4Fe-4S_dom"/>
</dbReference>
<comment type="caution">
    <text evidence="21">The sequence shown here is derived from an EMBL/GenBank/DDBJ whole genome shotgun (WGS) entry which is preliminary data.</text>
</comment>
<dbReference type="InterPro" id="IPR029039">
    <property type="entry name" value="Flavoprotein-like_sf"/>
</dbReference>
<dbReference type="InterPro" id="IPR023173">
    <property type="entry name" value="NADPH_Cyt_P450_Rdtase_alpha"/>
</dbReference>
<evidence type="ECO:0000256" key="7">
    <source>
        <dbReference type="ARBA" id="ARBA00022505"/>
    </source>
</evidence>
<dbReference type="InterPro" id="IPR050123">
    <property type="entry name" value="Prok_molybdopt-oxidoreductase"/>
</dbReference>
<keyword evidence="16" id="KW-0534">Nitrate assimilation</keyword>
<evidence type="ECO:0000256" key="17">
    <source>
        <dbReference type="SAM" id="MobiDB-lite"/>
    </source>
</evidence>
<dbReference type="PROSITE" id="PS51384">
    <property type="entry name" value="FAD_FR"/>
    <property type="match status" value="1"/>
</dbReference>
<evidence type="ECO:0000313" key="21">
    <source>
        <dbReference type="EMBL" id="MFD0927589.1"/>
    </source>
</evidence>
<keyword evidence="10" id="KW-0479">Metal-binding</keyword>
<evidence type="ECO:0000256" key="15">
    <source>
        <dbReference type="ARBA" id="ARBA00023014"/>
    </source>
</evidence>
<evidence type="ECO:0000256" key="4">
    <source>
        <dbReference type="ARBA" id="ARBA00001974"/>
    </source>
</evidence>
<dbReference type="InterPro" id="IPR001094">
    <property type="entry name" value="Flavdoxin-like"/>
</dbReference>
<dbReference type="Gene3D" id="2.40.40.20">
    <property type="match status" value="1"/>
</dbReference>
<keyword evidence="13" id="KW-0560">Oxidoreductase</keyword>
<dbReference type="Pfam" id="PF00258">
    <property type="entry name" value="Flavodoxin_1"/>
    <property type="match status" value="1"/>
</dbReference>
<reference evidence="22" key="1">
    <citation type="journal article" date="2019" name="Int. J. Syst. Evol. Microbiol.">
        <title>The Global Catalogue of Microorganisms (GCM) 10K type strain sequencing project: providing services to taxonomists for standard genome sequencing and annotation.</title>
        <authorList>
            <consortium name="The Broad Institute Genomics Platform"/>
            <consortium name="The Broad Institute Genome Sequencing Center for Infectious Disease"/>
            <person name="Wu L."/>
            <person name="Ma J."/>
        </authorList>
    </citation>
    <scope>NUCLEOTIDE SEQUENCE [LARGE SCALE GENOMIC DNA]</scope>
    <source>
        <strain evidence="22">CCUG 50873</strain>
    </source>
</reference>
<dbReference type="InterPro" id="IPR003097">
    <property type="entry name" value="CysJ-like_FAD-binding"/>
</dbReference>
<accession>A0ABW3GBB2</accession>
<evidence type="ECO:0000313" key="22">
    <source>
        <dbReference type="Proteomes" id="UP001597068"/>
    </source>
</evidence>
<dbReference type="SUPFAM" id="SSF50692">
    <property type="entry name" value="ADC-like"/>
    <property type="match status" value="1"/>
</dbReference>
<keyword evidence="8" id="KW-0285">Flavoprotein</keyword>
<dbReference type="PANTHER" id="PTHR43105:SF9">
    <property type="entry name" value="NADPH-FE(3+) OXIDOREDUCTASE SUBUNIT ALPHA"/>
    <property type="match status" value="1"/>
</dbReference>
<dbReference type="PROSITE" id="PS00551">
    <property type="entry name" value="MOLYBDOPTERIN_PROK_1"/>
    <property type="match status" value="1"/>
</dbReference>
<comment type="cofactor">
    <cofactor evidence="3">
        <name>[4Fe-4S] cluster</name>
        <dbReference type="ChEBI" id="CHEBI:49883"/>
    </cofactor>
</comment>
<dbReference type="PROSITE" id="PS50902">
    <property type="entry name" value="FLAVODOXIN_LIKE"/>
    <property type="match status" value="1"/>
</dbReference>
<feature type="region of interest" description="Disordered" evidence="17">
    <location>
        <begin position="811"/>
        <end position="830"/>
    </location>
</feature>
<keyword evidence="9" id="KW-0288">FMN</keyword>
<dbReference type="InterPro" id="IPR001709">
    <property type="entry name" value="Flavoprot_Pyr_Nucl_cyt_Rdtase"/>
</dbReference>
<dbReference type="InterPro" id="IPR027467">
    <property type="entry name" value="MopterinOxRdtase_cofactor_BS"/>
</dbReference>
<dbReference type="Gene3D" id="1.20.990.10">
    <property type="entry name" value="NADPH-cytochrome p450 Reductase, Chain A, domain 3"/>
    <property type="match status" value="1"/>
</dbReference>
<evidence type="ECO:0000256" key="8">
    <source>
        <dbReference type="ARBA" id="ARBA00022630"/>
    </source>
</evidence>
<dbReference type="PROSITE" id="PS51669">
    <property type="entry name" value="4FE4S_MOW_BIS_MGD"/>
    <property type="match status" value="1"/>
</dbReference>
<feature type="region of interest" description="Disordered" evidence="17">
    <location>
        <begin position="976"/>
        <end position="1006"/>
    </location>
</feature>
<evidence type="ECO:0000256" key="3">
    <source>
        <dbReference type="ARBA" id="ARBA00001966"/>
    </source>
</evidence>
<organism evidence="21 22">
    <name type="scientific">Williamsia deligens</name>
    <dbReference type="NCBI Taxonomy" id="321325"/>
    <lineage>
        <taxon>Bacteria</taxon>
        <taxon>Bacillati</taxon>
        <taxon>Actinomycetota</taxon>
        <taxon>Actinomycetes</taxon>
        <taxon>Mycobacteriales</taxon>
        <taxon>Nocardiaceae</taxon>
        <taxon>Williamsia</taxon>
    </lineage>
</organism>
<dbReference type="CDD" id="cd02754">
    <property type="entry name" value="MopB_Nitrate-R-NapA-like"/>
    <property type="match status" value="1"/>
</dbReference>
<dbReference type="CDD" id="cd02791">
    <property type="entry name" value="MopB_CT_Nitrate-R-NapA-like"/>
    <property type="match status" value="1"/>
</dbReference>
<keyword evidence="15" id="KW-0411">Iron-sulfur</keyword>
<evidence type="ECO:0000256" key="13">
    <source>
        <dbReference type="ARBA" id="ARBA00023002"/>
    </source>
</evidence>
<dbReference type="PANTHER" id="PTHR43105">
    <property type="entry name" value="RESPIRATORY NITRATE REDUCTASE"/>
    <property type="match status" value="1"/>
</dbReference>
<dbReference type="Pfam" id="PF00667">
    <property type="entry name" value="FAD_binding_1"/>
    <property type="match status" value="1"/>
</dbReference>
<comment type="cofactor">
    <cofactor evidence="2">
        <name>Mo-bis(molybdopterin guanine dinucleotide)</name>
        <dbReference type="ChEBI" id="CHEBI:60539"/>
    </cofactor>
</comment>
<dbReference type="InterPro" id="IPR039261">
    <property type="entry name" value="FNR_nucleotide-bd"/>
</dbReference>
<dbReference type="Gene3D" id="3.40.50.740">
    <property type="match status" value="1"/>
</dbReference>
<feature type="domain" description="4Fe-4S Mo/W bis-MGD-type" evidence="20">
    <location>
        <begin position="4"/>
        <end position="65"/>
    </location>
</feature>
<dbReference type="Proteomes" id="UP001597068">
    <property type="component" value="Unassembled WGS sequence"/>
</dbReference>
<evidence type="ECO:0000259" key="19">
    <source>
        <dbReference type="PROSITE" id="PS51384"/>
    </source>
</evidence>
<gene>
    <name evidence="21" type="ORF">ACFQ04_17750</name>
</gene>
<evidence type="ECO:0000259" key="20">
    <source>
        <dbReference type="PROSITE" id="PS51669"/>
    </source>
</evidence>
<evidence type="ECO:0000256" key="5">
    <source>
        <dbReference type="ARBA" id="ARBA00008747"/>
    </source>
</evidence>
<dbReference type="Pfam" id="PF00384">
    <property type="entry name" value="Molybdopterin"/>
    <property type="match status" value="1"/>
</dbReference>
<dbReference type="InterPro" id="IPR006657">
    <property type="entry name" value="MoPterin_dinucl-bd_dom"/>
</dbReference>
<dbReference type="InterPro" id="IPR041957">
    <property type="entry name" value="CT_Nitrate-R-NapA-like"/>
</dbReference>
<name>A0ABW3GBB2_9NOCA</name>
<comment type="cofactor">
    <cofactor evidence="4">
        <name>FAD</name>
        <dbReference type="ChEBI" id="CHEBI:57692"/>
    </cofactor>
</comment>
<dbReference type="InterPro" id="IPR017927">
    <property type="entry name" value="FAD-bd_FR_type"/>
</dbReference>
<evidence type="ECO:0000259" key="18">
    <source>
        <dbReference type="PROSITE" id="PS50902"/>
    </source>
</evidence>
<sequence>MVSTSSVRSVCGYCGVGCGIVLELGTRPDGVETVTRSTGDVDHPANRGRLCTKGATTADMLTAPGRLHTALMRATRDQAALPVDTTTAIRETGARLRAIIDEHGPEAVAVYVSGQMTTEAQYLATKLVKGCLGTNTIESNSRLCMASAGTGYKQSLGADGPPGSYDDIDHADTFLVIGSNMADCHPILHLRMLDRVRSGARVIVVDPRRTATAAKADLHLQVRPGSDLWLLNGLLHLLVADGHVDEDFIGECTEGWDQLAASLVDYPPAVVADRCGITEDDLRTAARWIGESDEWMSLWTMGLNQSTHGTWNTNALCNLHLATGAICRTGSGPFSLTGQPNAMGGREMGYMGPGLPGQRSVLDDADREFVEDTWGVPRGSVSRHVGGGTIDMFERMAAGEIRAAWIICTNPVASVANRSTVVDALRRADLVVVQDVYGDTETTDYADIVLPAAMWSETDGVMVNSERSLTLCGPAGSPPGESLPDWRIIADVARELGYGGHFAHSCAEEVFDEIRRFHNPRTGWDLRGISYAALADGPIQWPCPPGSTSRRHPIRYVDTPADAGPGDAARPVFPTPSGRARFLARPAVDPAEMPDDDHPFLLNTGRLAHQWHTMTKTGRVAKLRKLDPEPFLEIHPDDALALTVAHGDRVEVVSRRGRVVLPARITDRVLPGCCFAPFHFADRFADDVAVNAVTNDAVDPDSAQPEFKVCAVRLARVDAPVEPVASDDSSPPAADDDRPALLAAALGVDAATFTGDRAPDDAERQWISGFLTGLATSSVAAGEVPTVPEHSPLGVGTRLRLDGLLAGMYSRGSSSTPGLPGSAPAGEESTDGSVLLLWASQTGTAEEVVDEVSARLTGAGLRVHAQAMDSFDPGQLTTAGPVLLVSSTTGDGDAPDNGADFWGTLAKQSPDLGSLRYAVLALGDSSYADFCGHGRRLDERLAELGATRLVDRVDCEPEYEDRASAWVDAVIAAISSDDDSESSPQASPVATSGPAPSSRRHDRRSPLLTEVVRNVPLTRDGSSKDVRQIGFAVPAGTISYETGDALGVWPRNDERIVDEWLDHTGADGATRIDLPSAAGITLRDALRTKLELAKITPDLMRFVIARTGDVDLEALMLPENRDRFADWAWGRQAVDLLADHPVRATVDEWLTVMSPLRPRLYSISSSPLAHPDEVQLTVSAVRHNVHGTPRRGVCSTYLADHSDGDDVGIYVQRSSSFRPPTDPTTPLIMVGPGTGVAPFRAFLQERRALRHTGPNWLFFGEQHEATDFYYRDELESLRDDGVLTRLDVAFSRDQAEKVYVQDRMREHGEELFRWLQRGAVFCVCGDAERMASDVDDALVGIVAEFGKLAPHSAQAYVKALAADKRYLRDVY</sequence>
<dbReference type="Gene3D" id="3.40.50.360">
    <property type="match status" value="1"/>
</dbReference>
<dbReference type="InterPro" id="IPR001433">
    <property type="entry name" value="OxRdtase_FAD/NAD-bd"/>
</dbReference>
<protein>
    <submittedName>
        <fullName evidence="21">Molybdopterin-dependent oxidoreductase</fullName>
    </submittedName>
</protein>
<keyword evidence="14" id="KW-0408">Iron</keyword>
<dbReference type="RefSeq" id="WP_253648091.1">
    <property type="nucleotide sequence ID" value="NZ_BAAAMO010000001.1"/>
</dbReference>
<evidence type="ECO:0000256" key="12">
    <source>
        <dbReference type="ARBA" id="ARBA00022857"/>
    </source>
</evidence>
<dbReference type="SUPFAM" id="SSF52343">
    <property type="entry name" value="Ferredoxin reductase-like, C-terminal NADP-linked domain"/>
    <property type="match status" value="1"/>
</dbReference>
<dbReference type="Pfam" id="PF01568">
    <property type="entry name" value="Molydop_binding"/>
    <property type="match status" value="1"/>
</dbReference>
<feature type="domain" description="Flavodoxin-like" evidence="18">
    <location>
        <begin position="834"/>
        <end position="971"/>
    </location>
</feature>
<keyword evidence="11" id="KW-0274">FAD</keyword>
<keyword evidence="22" id="KW-1185">Reference proteome</keyword>
<evidence type="ECO:0000256" key="16">
    <source>
        <dbReference type="ARBA" id="ARBA00023063"/>
    </source>
</evidence>
<evidence type="ECO:0000256" key="1">
    <source>
        <dbReference type="ARBA" id="ARBA00001917"/>
    </source>
</evidence>
<dbReference type="InterPro" id="IPR017938">
    <property type="entry name" value="Riboflavin_synthase-like_b-brl"/>
</dbReference>
<proteinExistence type="inferred from homology"/>
<dbReference type="InterPro" id="IPR006656">
    <property type="entry name" value="Mopterin_OxRdtase"/>
</dbReference>
<keyword evidence="6" id="KW-0004">4Fe-4S</keyword>
<evidence type="ECO:0000256" key="11">
    <source>
        <dbReference type="ARBA" id="ARBA00022827"/>
    </source>
</evidence>
<dbReference type="InterPro" id="IPR008254">
    <property type="entry name" value="Flavodoxin/NO_synth"/>
</dbReference>
<evidence type="ECO:0000256" key="2">
    <source>
        <dbReference type="ARBA" id="ARBA00001942"/>
    </source>
</evidence>
<feature type="domain" description="FAD-binding FR-type" evidence="19">
    <location>
        <begin position="1004"/>
        <end position="1220"/>
    </location>
</feature>
<evidence type="ECO:0000256" key="6">
    <source>
        <dbReference type="ARBA" id="ARBA00022485"/>
    </source>
</evidence>
<evidence type="ECO:0000256" key="14">
    <source>
        <dbReference type="ARBA" id="ARBA00023004"/>
    </source>
</evidence>
<dbReference type="Gene3D" id="3.40.228.10">
    <property type="entry name" value="Dimethylsulfoxide Reductase, domain 2"/>
    <property type="match status" value="1"/>
</dbReference>
<dbReference type="Gene3D" id="2.40.30.10">
    <property type="entry name" value="Translation factors"/>
    <property type="match status" value="1"/>
</dbReference>
<dbReference type="Gene3D" id="3.40.50.80">
    <property type="entry name" value="Nucleotide-binding domain of ferredoxin-NADP reductase (FNR) module"/>
    <property type="match status" value="1"/>
</dbReference>
<dbReference type="SMART" id="SM00926">
    <property type="entry name" value="Molybdop_Fe4S4"/>
    <property type="match status" value="1"/>
</dbReference>
<dbReference type="PRINTS" id="PR00371">
    <property type="entry name" value="FPNCR"/>
</dbReference>
<comment type="cofactor">
    <cofactor evidence="1">
        <name>FMN</name>
        <dbReference type="ChEBI" id="CHEBI:58210"/>
    </cofactor>
</comment>
<evidence type="ECO:0000256" key="9">
    <source>
        <dbReference type="ARBA" id="ARBA00022643"/>
    </source>
</evidence>
<keyword evidence="12" id="KW-0521">NADP</keyword>
<dbReference type="SUPFAM" id="SSF52218">
    <property type="entry name" value="Flavoproteins"/>
    <property type="match status" value="1"/>
</dbReference>